<evidence type="ECO:0000313" key="4">
    <source>
        <dbReference type="Proteomes" id="UP001367030"/>
    </source>
</evidence>
<dbReference type="RefSeq" id="WP_340334096.1">
    <property type="nucleotide sequence ID" value="NZ_JBBKZS010000002.1"/>
</dbReference>
<evidence type="ECO:0000313" key="3">
    <source>
        <dbReference type="EMBL" id="MEJ8854001.1"/>
    </source>
</evidence>
<gene>
    <name evidence="3" type="ORF">WKW79_05445</name>
</gene>
<dbReference type="Proteomes" id="UP001367030">
    <property type="component" value="Unassembled WGS sequence"/>
</dbReference>
<sequence>MRFAVRHLLACLALALAATALQAAPLRPKDQVLFMPGTARVLPDGQYELDVHAWLYHKSRIRGVNRALAHFLDIDLPQLTPAARGRFEERTGLFHTESNDERHISIVLDGATEPLPLPRTEDNGRSNARVVVAAAQVRSKDPFVRFHAWTAVGDSRRFQGQALLVPPEGLSVVSDIDDTIKKTHVRDRHEMLLNTFARQFKPVPDMALRFRLLSAADANTRFHYVSGSPIQLYPPLADFLRDSAFPPGSVHLRESTTWRTLLTTDATRAHKLAAVERLMQDFPQRRFLLVGDSGESDPETYAELARRHPTRVVAVLIRDVTDETRESPRYVSAFQDVDPARWHVLVDGAAWPALPR</sequence>
<accession>A0ABU8X2P1</accession>
<dbReference type="EMBL" id="JBBKZS010000002">
    <property type="protein sequence ID" value="MEJ8854001.1"/>
    <property type="molecule type" value="Genomic_DNA"/>
</dbReference>
<dbReference type="PANTHER" id="PTHR28208">
    <property type="entry name" value="PHOSPHATIDATE PHOSPHATASE APP1"/>
    <property type="match status" value="1"/>
</dbReference>
<reference evidence="3 4" key="1">
    <citation type="submission" date="2024-03" db="EMBL/GenBank/DDBJ databases">
        <title>Novel species of the genus Variovorax.</title>
        <authorList>
            <person name="Liu Q."/>
            <person name="Xin Y.-H."/>
        </authorList>
    </citation>
    <scope>NUCLEOTIDE SEQUENCE [LARGE SCALE GENOMIC DNA]</scope>
    <source>
        <strain evidence="3 4">KACC 18901</strain>
    </source>
</reference>
<evidence type="ECO:0000259" key="2">
    <source>
        <dbReference type="Pfam" id="PF09949"/>
    </source>
</evidence>
<keyword evidence="4" id="KW-1185">Reference proteome</keyword>
<dbReference type="PANTHER" id="PTHR28208:SF1">
    <property type="entry name" value="FILAMENT ORGANIZATION PROTEIN APP1-LIKE, PUTATIVE (AFU_ORTHOLOGUE AFUA_1G06650)-RELATED"/>
    <property type="match status" value="1"/>
</dbReference>
<organism evidence="3 4">
    <name type="scientific">Variovorax robiniae</name>
    <dbReference type="NCBI Taxonomy" id="1836199"/>
    <lineage>
        <taxon>Bacteria</taxon>
        <taxon>Pseudomonadati</taxon>
        <taxon>Pseudomonadota</taxon>
        <taxon>Betaproteobacteria</taxon>
        <taxon>Burkholderiales</taxon>
        <taxon>Comamonadaceae</taxon>
        <taxon>Variovorax</taxon>
    </lineage>
</organism>
<dbReference type="Pfam" id="PF09949">
    <property type="entry name" value="APP1_cat"/>
    <property type="match status" value="1"/>
</dbReference>
<comment type="caution">
    <text evidence="3">The sequence shown here is derived from an EMBL/GenBank/DDBJ whole genome shotgun (WGS) entry which is preliminary data.</text>
</comment>
<keyword evidence="1" id="KW-0732">Signal</keyword>
<dbReference type="InterPro" id="IPR019236">
    <property type="entry name" value="APP1_cat"/>
</dbReference>
<proteinExistence type="predicted"/>
<feature type="signal peptide" evidence="1">
    <location>
        <begin position="1"/>
        <end position="23"/>
    </location>
</feature>
<feature type="chain" id="PRO_5047221244" evidence="1">
    <location>
        <begin position="24"/>
        <end position="356"/>
    </location>
</feature>
<name>A0ABU8X2P1_9BURK</name>
<protein>
    <submittedName>
        <fullName evidence="3">App1 family protein</fullName>
    </submittedName>
</protein>
<feature type="domain" description="Phosphatidate phosphatase APP1 catalytic" evidence="2">
    <location>
        <begin position="171"/>
        <end position="319"/>
    </location>
</feature>
<evidence type="ECO:0000256" key="1">
    <source>
        <dbReference type="SAM" id="SignalP"/>
    </source>
</evidence>
<dbReference type="InterPro" id="IPR052935">
    <property type="entry name" value="Mg2+_PAP"/>
</dbReference>